<dbReference type="Gene3D" id="3.50.30.60">
    <property type="entry name" value="LD-carboxypeptidase A C-terminal domain-like"/>
    <property type="match status" value="1"/>
</dbReference>
<dbReference type="InterPro" id="IPR040921">
    <property type="entry name" value="Peptidase_S66C"/>
</dbReference>
<comment type="similarity">
    <text evidence="1">Belongs to the peptidase S66 family.</text>
</comment>
<protein>
    <submittedName>
        <fullName evidence="9">Muramoyltetrapeptide carboxypeptidase</fullName>
    </submittedName>
</protein>
<dbReference type="InterPro" id="IPR040449">
    <property type="entry name" value="Peptidase_S66_N"/>
</dbReference>
<evidence type="ECO:0000256" key="5">
    <source>
        <dbReference type="ARBA" id="ARBA00022825"/>
    </source>
</evidence>
<dbReference type="Gene3D" id="3.40.50.10740">
    <property type="entry name" value="Class I glutamine amidotransferase-like"/>
    <property type="match status" value="1"/>
</dbReference>
<evidence type="ECO:0000259" key="7">
    <source>
        <dbReference type="Pfam" id="PF02016"/>
    </source>
</evidence>
<dbReference type="Pfam" id="PF17676">
    <property type="entry name" value="Peptidase_S66C"/>
    <property type="match status" value="1"/>
</dbReference>
<evidence type="ECO:0000256" key="3">
    <source>
        <dbReference type="ARBA" id="ARBA00022670"/>
    </source>
</evidence>
<keyword evidence="4" id="KW-0378">Hydrolase</keyword>
<dbReference type="PANTHER" id="PTHR30237">
    <property type="entry name" value="MURAMOYLTETRAPEPTIDE CARBOXYPEPTIDASE"/>
    <property type="match status" value="1"/>
</dbReference>
<feature type="active site" description="Nucleophile" evidence="6">
    <location>
        <position position="117"/>
    </location>
</feature>
<dbReference type="PANTHER" id="PTHR30237:SF2">
    <property type="entry name" value="MUREIN TETRAPEPTIDE CARBOXYPEPTIDASE"/>
    <property type="match status" value="1"/>
</dbReference>
<name>A0A1N6E4E7_9MICO</name>
<dbReference type="SUPFAM" id="SSF141986">
    <property type="entry name" value="LD-carboxypeptidase A C-terminal domain-like"/>
    <property type="match status" value="1"/>
</dbReference>
<dbReference type="InterPro" id="IPR029062">
    <property type="entry name" value="Class_I_gatase-like"/>
</dbReference>
<accession>A0A1N6E4E7</accession>
<keyword evidence="2 9" id="KW-0121">Carboxypeptidase</keyword>
<dbReference type="Proteomes" id="UP000184699">
    <property type="component" value="Unassembled WGS sequence"/>
</dbReference>
<evidence type="ECO:0000259" key="8">
    <source>
        <dbReference type="Pfam" id="PF17676"/>
    </source>
</evidence>
<organism evidence="9 10">
    <name type="scientific">Agromyces cerinus subsp. cerinus</name>
    <dbReference type="NCBI Taxonomy" id="232089"/>
    <lineage>
        <taxon>Bacteria</taxon>
        <taxon>Bacillati</taxon>
        <taxon>Actinomycetota</taxon>
        <taxon>Actinomycetes</taxon>
        <taxon>Micrococcales</taxon>
        <taxon>Microbacteriaceae</taxon>
        <taxon>Agromyces</taxon>
    </lineage>
</organism>
<dbReference type="SUPFAM" id="SSF52317">
    <property type="entry name" value="Class I glutamine amidotransferase-like"/>
    <property type="match status" value="1"/>
</dbReference>
<evidence type="ECO:0000256" key="4">
    <source>
        <dbReference type="ARBA" id="ARBA00022801"/>
    </source>
</evidence>
<dbReference type="AlphaFoldDB" id="A0A1N6E4E7"/>
<feature type="active site" description="Charge relay system" evidence="6">
    <location>
        <position position="292"/>
    </location>
</feature>
<evidence type="ECO:0000313" key="10">
    <source>
        <dbReference type="Proteomes" id="UP000184699"/>
    </source>
</evidence>
<evidence type="ECO:0000313" key="9">
    <source>
        <dbReference type="EMBL" id="SIN77910.1"/>
    </source>
</evidence>
<keyword evidence="5" id="KW-0720">Serine protease</keyword>
<dbReference type="STRING" id="232089.SAMN05443544_1074"/>
<dbReference type="GO" id="GO:0004180">
    <property type="term" value="F:carboxypeptidase activity"/>
    <property type="evidence" value="ECO:0007669"/>
    <property type="project" value="UniProtKB-KW"/>
</dbReference>
<keyword evidence="3" id="KW-0645">Protease</keyword>
<feature type="domain" description="LD-carboxypeptidase C-terminal" evidence="8">
    <location>
        <begin position="191"/>
        <end position="307"/>
    </location>
</feature>
<dbReference type="GO" id="GO:0006508">
    <property type="term" value="P:proteolysis"/>
    <property type="evidence" value="ECO:0007669"/>
    <property type="project" value="UniProtKB-KW"/>
</dbReference>
<keyword evidence="10" id="KW-1185">Reference proteome</keyword>
<dbReference type="EMBL" id="FSRJ01000001">
    <property type="protein sequence ID" value="SIN77910.1"/>
    <property type="molecule type" value="Genomic_DNA"/>
</dbReference>
<proteinExistence type="inferred from homology"/>
<evidence type="ECO:0000256" key="1">
    <source>
        <dbReference type="ARBA" id="ARBA00010233"/>
    </source>
</evidence>
<dbReference type="OrthoDB" id="9807329at2"/>
<sequence length="324" mass="34757">MVRMLRPSVLRPGDTVAVAALSGGLDADEVALFRRGIAELEGLGFVVQVSPLVEIGRHWWWGAAQPAELAREFNRLLRDPQVRAIFALSGGRMTLGYLDLIDYAAVEADPKPVIGFSDIDVVLLALHSRTGLVGVHGDLVTFGYGEWQEAGAERRQELADVSTRLLTSTAPVGMLPSGGEWERWHGGRAVGPLIGGLLNRLVRLQATPFALPPERFDGAILFWEEVGTATSAAWNDLHVLRHAGILDRIAGMLVGPIADVEVTEGGPGLREIVLDVLGDRDIPVLANLEIGHTPPNLPLPLGVRAQLDADATTLSLLESAGVDR</sequence>
<dbReference type="InterPro" id="IPR003507">
    <property type="entry name" value="S66_fam"/>
</dbReference>
<reference evidence="10" key="1">
    <citation type="submission" date="2016-11" db="EMBL/GenBank/DDBJ databases">
        <authorList>
            <person name="Varghese N."/>
            <person name="Submissions S."/>
        </authorList>
    </citation>
    <scope>NUCLEOTIDE SEQUENCE [LARGE SCALE GENOMIC DNA]</scope>
    <source>
        <strain evidence="10">DSM 8595</strain>
    </source>
</reference>
<dbReference type="InterPro" id="IPR027461">
    <property type="entry name" value="Carboxypeptidase_A_C_sf"/>
</dbReference>
<feature type="active site" description="Charge relay system" evidence="6">
    <location>
        <position position="224"/>
    </location>
</feature>
<dbReference type="InterPro" id="IPR027478">
    <property type="entry name" value="LdcA_N"/>
</dbReference>
<dbReference type="GO" id="GO:0008236">
    <property type="term" value="F:serine-type peptidase activity"/>
    <property type="evidence" value="ECO:0007669"/>
    <property type="project" value="UniProtKB-KW"/>
</dbReference>
<evidence type="ECO:0000256" key="6">
    <source>
        <dbReference type="PIRSR" id="PIRSR028757-1"/>
    </source>
</evidence>
<feature type="domain" description="LD-carboxypeptidase N-terminal" evidence="7">
    <location>
        <begin position="16"/>
        <end position="137"/>
    </location>
</feature>
<evidence type="ECO:0000256" key="2">
    <source>
        <dbReference type="ARBA" id="ARBA00022645"/>
    </source>
</evidence>
<dbReference type="PIRSF" id="PIRSF028757">
    <property type="entry name" value="LD-carboxypeptidase"/>
    <property type="match status" value="1"/>
</dbReference>
<dbReference type="Pfam" id="PF02016">
    <property type="entry name" value="Peptidase_S66"/>
    <property type="match status" value="1"/>
</dbReference>
<gene>
    <name evidence="9" type="ORF">SAMN05443544_1074</name>
</gene>
<dbReference type="CDD" id="cd07062">
    <property type="entry name" value="Peptidase_S66_mccF_like"/>
    <property type="match status" value="1"/>
</dbReference>